<keyword evidence="1" id="KW-0472">Membrane</keyword>
<feature type="transmembrane region" description="Helical" evidence="1">
    <location>
        <begin position="112"/>
        <end position="130"/>
    </location>
</feature>
<sequence>MIINFKEKTFFLIFIAILGAFFTISKYNVFNANLLFEVWLILYCISKASLKNKNIFFASIFLTYLLIGWILADPIENKNLSDFIVIYKSFFYFILLLFLRTDSISSESYNKLFHIICYAFLIKYTTYFLFNFQDLAILPRPAIFTENNLELGFLLILLANYIRINNQISPQHLTYIILIILISGSRSAILSLFVLLVITYIKPNRKILIKLFFISAFSVAAFIMFLSRSGGLNIEELDRFMFLKYFMDEIDTWTFDNFIFGSYPITALSDYNCKLLLYSETLRSSTGNCYSVVFHSYWLRVVYDHGMFGLISQLLIYFYLIRYAPKKFQLVGFLIILINGISVSAFNNIYLMSGIALVISTMPKNTRKIHNKSLS</sequence>
<feature type="transmembrane region" description="Helical" evidence="1">
    <location>
        <begin position="55"/>
        <end position="72"/>
    </location>
</feature>
<dbReference type="STRING" id="525918.SAMN05660964_02301"/>
<name>A0A1H4DM61_9GAMM</name>
<evidence type="ECO:0000256" key="1">
    <source>
        <dbReference type="SAM" id="Phobius"/>
    </source>
</evidence>
<proteinExistence type="predicted"/>
<feature type="transmembrane region" description="Helical" evidence="1">
    <location>
        <begin position="174"/>
        <end position="201"/>
    </location>
</feature>
<protein>
    <recommendedName>
        <fullName evidence="4">O-antigen ligase like membrane protein</fullName>
    </recommendedName>
</protein>
<evidence type="ECO:0008006" key="4">
    <source>
        <dbReference type="Google" id="ProtNLM"/>
    </source>
</evidence>
<keyword evidence="3" id="KW-1185">Reference proteome</keyword>
<feature type="transmembrane region" description="Helical" evidence="1">
    <location>
        <begin position="207"/>
        <end position="226"/>
    </location>
</feature>
<dbReference type="EMBL" id="FNQP01000012">
    <property type="protein sequence ID" value="SEA73589.1"/>
    <property type="molecule type" value="Genomic_DNA"/>
</dbReference>
<evidence type="ECO:0000313" key="2">
    <source>
        <dbReference type="EMBL" id="SEA73589.1"/>
    </source>
</evidence>
<keyword evidence="1" id="KW-1133">Transmembrane helix</keyword>
<feature type="transmembrane region" description="Helical" evidence="1">
    <location>
        <begin position="301"/>
        <end position="321"/>
    </location>
</feature>
<evidence type="ECO:0000313" key="3">
    <source>
        <dbReference type="Proteomes" id="UP000199397"/>
    </source>
</evidence>
<dbReference type="AlphaFoldDB" id="A0A1H4DM61"/>
<dbReference type="Proteomes" id="UP000199397">
    <property type="component" value="Unassembled WGS sequence"/>
</dbReference>
<gene>
    <name evidence="2" type="ORF">SAMN05660964_02301</name>
</gene>
<feature type="transmembrane region" description="Helical" evidence="1">
    <location>
        <begin position="84"/>
        <end position="100"/>
    </location>
</feature>
<keyword evidence="1" id="KW-0812">Transmembrane</keyword>
<accession>A0A1H4DM61</accession>
<feature type="transmembrane region" description="Helical" evidence="1">
    <location>
        <begin position="9"/>
        <end position="24"/>
    </location>
</feature>
<organism evidence="2 3">
    <name type="scientific">Thiothrix caldifontis</name>
    <dbReference type="NCBI Taxonomy" id="525918"/>
    <lineage>
        <taxon>Bacteria</taxon>
        <taxon>Pseudomonadati</taxon>
        <taxon>Pseudomonadota</taxon>
        <taxon>Gammaproteobacteria</taxon>
        <taxon>Thiotrichales</taxon>
        <taxon>Thiotrichaceae</taxon>
        <taxon>Thiothrix</taxon>
    </lineage>
</organism>
<feature type="transmembrane region" description="Helical" evidence="1">
    <location>
        <begin position="333"/>
        <end position="359"/>
    </location>
</feature>
<reference evidence="2 3" key="1">
    <citation type="submission" date="2016-10" db="EMBL/GenBank/DDBJ databases">
        <authorList>
            <person name="de Groot N.N."/>
        </authorList>
    </citation>
    <scope>NUCLEOTIDE SEQUENCE [LARGE SCALE GENOMIC DNA]</scope>
    <source>
        <strain evidence="2 3">DSM 21228</strain>
    </source>
</reference>